<evidence type="ECO:0000256" key="3">
    <source>
        <dbReference type="ARBA" id="ARBA00022640"/>
    </source>
</evidence>
<dbReference type="SUPFAM" id="SSF51735">
    <property type="entry name" value="NAD(P)-binding Rossmann-fold domains"/>
    <property type="match status" value="1"/>
</dbReference>
<dbReference type="CDD" id="cd05243">
    <property type="entry name" value="SDR_a5"/>
    <property type="match status" value="1"/>
</dbReference>
<dbReference type="InterPro" id="IPR008030">
    <property type="entry name" value="NmrA-like"/>
</dbReference>
<dbReference type="Gene3D" id="3.40.50.720">
    <property type="entry name" value="NAD(P)-binding Rossmann-like Domain"/>
    <property type="match status" value="1"/>
</dbReference>
<reference evidence="6" key="1">
    <citation type="submission" date="2016-01" db="EMBL/GenBank/DDBJ databases">
        <title>The complete plastid genome of Sargassum thunbergii (Fucales, Phaeophyceae).</title>
        <authorList>
            <person name="Yang J.H."/>
        </authorList>
    </citation>
    <scope>NUCLEOTIDE SEQUENCE</scope>
</reference>
<evidence type="ECO:0000256" key="4">
    <source>
        <dbReference type="ARBA" id="ARBA00023276"/>
    </source>
</evidence>
<name>A0A0Y0JAT7_9PHAE</name>
<geneLocation type="plastid" evidence="6"/>
<dbReference type="GO" id="GO:0015979">
    <property type="term" value="P:photosynthesis"/>
    <property type="evidence" value="ECO:0007669"/>
    <property type="project" value="UniProtKB-KW"/>
</dbReference>
<dbReference type="InterPro" id="IPR036291">
    <property type="entry name" value="NAD(P)-bd_dom_sf"/>
</dbReference>
<proteinExistence type="predicted"/>
<dbReference type="PANTHER" id="PTHR47128:SF2">
    <property type="entry name" value="PROTEIN HIGH CHLOROPHYLL FLUORESCENCE PHENOTYPE 244, CHLOROPLASTIC"/>
    <property type="match status" value="1"/>
</dbReference>
<sequence>MTLLILGGTGTLGRQIVRKALENGFQVRCIVRNKRAANFLKEWGAELVYGDLTLPETLPAAFQGITAVIDAATTKVTEENDNSSIINVDWYGKLIIIELSKLINIKRFIFLSILNSEKYPYITLMEMKYRVEKLIKSSGLTFTIFKYAGFFQSLINQYALPLLEQKPILVTSKSPAIAYIDTQDAAYFCIKSLSIKETQNKIFATGSSRAWKSEEIIGLCEKFSGQKAKTLMFSILFFKIFRQITGFFDWSLQISERLAFIEVINDTPNFKSSIQYTYHILDINPREILELDFYFQEYFEIMLKTLEEIKKTKASIIAT</sequence>
<dbReference type="PANTHER" id="PTHR47128">
    <property type="match status" value="1"/>
</dbReference>
<comment type="subcellular location">
    <subcellularLocation>
        <location evidence="1">Plastid</location>
    </subcellularLocation>
</comment>
<organism evidence="6">
    <name type="scientific">Sargassum thunbergii</name>
    <dbReference type="NCBI Taxonomy" id="127542"/>
    <lineage>
        <taxon>Eukaryota</taxon>
        <taxon>Sar</taxon>
        <taxon>Stramenopiles</taxon>
        <taxon>Ochrophyta</taxon>
        <taxon>PX clade</taxon>
        <taxon>Phaeophyceae</taxon>
        <taxon>Fucales</taxon>
        <taxon>Sargassaceae</taxon>
        <taxon>Sargassum</taxon>
    </lineage>
</organism>
<keyword evidence="3 6" id="KW-0934">Plastid</keyword>
<keyword evidence="2" id="KW-0602">Photosynthesis</keyword>
<gene>
    <name evidence="6" type="primary">ycf39</name>
</gene>
<dbReference type="RefSeq" id="YP_009227393.1">
    <property type="nucleotide sequence ID" value="NC_029134.1"/>
</dbReference>
<dbReference type="GO" id="GO:0009523">
    <property type="term" value="C:photosystem II"/>
    <property type="evidence" value="ECO:0007669"/>
    <property type="project" value="UniProtKB-KW"/>
</dbReference>
<dbReference type="EMBL" id="KU500638">
    <property type="protein sequence ID" value="AMB49143.1"/>
    <property type="molecule type" value="Genomic_DNA"/>
</dbReference>
<evidence type="ECO:0000313" key="6">
    <source>
        <dbReference type="EMBL" id="AMB49143.1"/>
    </source>
</evidence>
<keyword evidence="4" id="KW-0604">Photosystem II</keyword>
<evidence type="ECO:0000259" key="5">
    <source>
        <dbReference type="Pfam" id="PF05368"/>
    </source>
</evidence>
<evidence type="ECO:0000256" key="2">
    <source>
        <dbReference type="ARBA" id="ARBA00022531"/>
    </source>
</evidence>
<dbReference type="GO" id="GO:0009536">
    <property type="term" value="C:plastid"/>
    <property type="evidence" value="ECO:0007669"/>
    <property type="project" value="UniProtKB-SubCell"/>
</dbReference>
<dbReference type="GeneID" id="26830958"/>
<protein>
    <submittedName>
        <fullName evidence="6">Ycf39</fullName>
    </submittedName>
</protein>
<dbReference type="Pfam" id="PF05368">
    <property type="entry name" value="NmrA"/>
    <property type="match status" value="1"/>
</dbReference>
<dbReference type="InterPro" id="IPR044256">
    <property type="entry name" value="HCF244-like"/>
</dbReference>
<accession>A0A0Y0JAT7</accession>
<evidence type="ECO:0000256" key="1">
    <source>
        <dbReference type="ARBA" id="ARBA00004474"/>
    </source>
</evidence>
<dbReference type="AlphaFoldDB" id="A0A0Y0JAT7"/>
<feature type="domain" description="NmrA-like" evidence="5">
    <location>
        <begin position="2"/>
        <end position="267"/>
    </location>
</feature>